<dbReference type="InterPro" id="IPR018022">
    <property type="entry name" value="IPT"/>
</dbReference>
<dbReference type="Gene3D" id="1.10.20.140">
    <property type="match status" value="1"/>
</dbReference>
<dbReference type="PANTHER" id="PTHR11088:SF60">
    <property type="entry name" value="TRNA DIMETHYLALLYLTRANSFERASE"/>
    <property type="match status" value="1"/>
</dbReference>
<evidence type="ECO:0000256" key="3">
    <source>
        <dbReference type="ARBA" id="ARBA00005842"/>
    </source>
</evidence>
<feature type="site" description="Interaction with substrate tRNA" evidence="10">
    <location>
        <position position="157"/>
    </location>
</feature>
<dbReference type="PANTHER" id="PTHR11088">
    <property type="entry name" value="TRNA DIMETHYLALLYLTRANSFERASE"/>
    <property type="match status" value="1"/>
</dbReference>
<dbReference type="Proteomes" id="UP000177117">
    <property type="component" value="Unassembled WGS sequence"/>
</dbReference>
<comment type="cofactor">
    <cofactor evidence="1 10">
        <name>Mg(2+)</name>
        <dbReference type="ChEBI" id="CHEBI:18420"/>
    </cofactor>
</comment>
<evidence type="ECO:0000256" key="5">
    <source>
        <dbReference type="ARBA" id="ARBA00022694"/>
    </source>
</evidence>
<keyword evidence="8 10" id="KW-0460">Magnesium</keyword>
<evidence type="ECO:0000256" key="2">
    <source>
        <dbReference type="ARBA" id="ARBA00003213"/>
    </source>
</evidence>
<dbReference type="GO" id="GO:0005524">
    <property type="term" value="F:ATP binding"/>
    <property type="evidence" value="ECO:0007669"/>
    <property type="project" value="UniProtKB-UniRule"/>
</dbReference>
<comment type="caution">
    <text evidence="11">The sequence shown here is derived from an EMBL/GenBank/DDBJ whole genome shotgun (WGS) entry which is preliminary data.</text>
</comment>
<comment type="function">
    <text evidence="2 10">Catalyzes the transfer of a dimethylallyl group onto the adenine at position 37 in tRNAs that read codons beginning with uridine, leading to the formation of N6-(dimethylallyl)adenosine (i(6)A).</text>
</comment>
<accession>A0A1F8EGJ0</accession>
<dbReference type="Gene3D" id="3.40.50.300">
    <property type="entry name" value="P-loop containing nucleotide triphosphate hydrolases"/>
    <property type="match status" value="1"/>
</dbReference>
<dbReference type="InterPro" id="IPR039657">
    <property type="entry name" value="Dimethylallyltransferase"/>
</dbReference>
<evidence type="ECO:0000256" key="10">
    <source>
        <dbReference type="HAMAP-Rule" id="MF_00185"/>
    </source>
</evidence>
<keyword evidence="4 10" id="KW-0808">Transferase</keyword>
<dbReference type="GO" id="GO:0006400">
    <property type="term" value="P:tRNA modification"/>
    <property type="evidence" value="ECO:0007669"/>
    <property type="project" value="TreeGrafter"/>
</dbReference>
<gene>
    <name evidence="10" type="primary">miaA</name>
    <name evidence="11" type="ORF">A2650_01500</name>
</gene>
<evidence type="ECO:0000256" key="8">
    <source>
        <dbReference type="ARBA" id="ARBA00022842"/>
    </source>
</evidence>
<evidence type="ECO:0000256" key="7">
    <source>
        <dbReference type="ARBA" id="ARBA00022840"/>
    </source>
</evidence>
<feature type="site" description="Interaction with substrate tRNA" evidence="10">
    <location>
        <position position="134"/>
    </location>
</feature>
<feature type="binding site" evidence="10">
    <location>
        <begin position="20"/>
        <end position="25"/>
    </location>
    <ligand>
        <name>substrate</name>
    </ligand>
</feature>
<proteinExistence type="inferred from homology"/>
<dbReference type="InterPro" id="IPR027417">
    <property type="entry name" value="P-loop_NTPase"/>
</dbReference>
<evidence type="ECO:0000256" key="9">
    <source>
        <dbReference type="ARBA" id="ARBA00049563"/>
    </source>
</evidence>
<comment type="similarity">
    <text evidence="3 10">Belongs to the IPP transferase family.</text>
</comment>
<name>A0A1F8EGJ0_9BACT</name>
<keyword evidence="7 10" id="KW-0067">ATP-binding</keyword>
<comment type="catalytic activity">
    <reaction evidence="9 10">
        <text>adenosine(37) in tRNA + dimethylallyl diphosphate = N(6)-dimethylallyladenosine(37) in tRNA + diphosphate</text>
        <dbReference type="Rhea" id="RHEA:26482"/>
        <dbReference type="Rhea" id="RHEA-COMP:10162"/>
        <dbReference type="Rhea" id="RHEA-COMP:10375"/>
        <dbReference type="ChEBI" id="CHEBI:33019"/>
        <dbReference type="ChEBI" id="CHEBI:57623"/>
        <dbReference type="ChEBI" id="CHEBI:74411"/>
        <dbReference type="ChEBI" id="CHEBI:74415"/>
        <dbReference type="EC" id="2.5.1.75"/>
    </reaction>
</comment>
<feature type="region of interest" description="Interaction with substrate tRNA" evidence="10">
    <location>
        <begin position="43"/>
        <end position="46"/>
    </location>
</feature>
<dbReference type="Pfam" id="PF01745">
    <property type="entry name" value="IPT"/>
    <property type="match status" value="1"/>
</dbReference>
<feature type="binding site" evidence="10">
    <location>
        <begin position="18"/>
        <end position="25"/>
    </location>
    <ligand>
        <name>ATP</name>
        <dbReference type="ChEBI" id="CHEBI:30616"/>
    </ligand>
</feature>
<dbReference type="SUPFAM" id="SSF52540">
    <property type="entry name" value="P-loop containing nucleoside triphosphate hydrolases"/>
    <property type="match status" value="2"/>
</dbReference>
<evidence type="ECO:0000256" key="6">
    <source>
        <dbReference type="ARBA" id="ARBA00022741"/>
    </source>
</evidence>
<sequence>MTKINPPVVRPKVIVIVGPTASGKSDLSIELAKKLTGEIISADSRQVYYGMNLGTGKVPRDRNPKSQAPNHKQILNSKFQIPNQDYYSSGIRHHLIDVASPKKVFTASDFEKLADKAIKEILAKSKVPIIVGGTGFYIDILLGRMQTANVPPNKHLRGKLEKMDTDKLFKKLKKLDPKKSEIIDRYNRHRLIRALEIVITTKKSSIIDPRYEIRNTKYNVLWLGLNPASLQKKIKKRLNARLNDGLVQEVKRLHEQGVSWKQLDAFGLEYRWISRYIKNQKSKIKIDEEGFKKSEEYQRLLTEIIKYSKRQMTWFKKNKEIHWLANHKTAEQLTKDFLS</sequence>
<reference evidence="11 12" key="1">
    <citation type="journal article" date="2016" name="Nat. Commun.">
        <title>Thousands of microbial genomes shed light on interconnected biogeochemical processes in an aquifer system.</title>
        <authorList>
            <person name="Anantharaman K."/>
            <person name="Brown C.T."/>
            <person name="Hug L.A."/>
            <person name="Sharon I."/>
            <person name="Castelle C.J."/>
            <person name="Probst A.J."/>
            <person name="Thomas B.C."/>
            <person name="Singh A."/>
            <person name="Wilkins M.J."/>
            <person name="Karaoz U."/>
            <person name="Brodie E.L."/>
            <person name="Williams K.H."/>
            <person name="Hubbard S.S."/>
            <person name="Banfield J.F."/>
        </authorList>
    </citation>
    <scope>NUCLEOTIDE SEQUENCE [LARGE SCALE GENOMIC DNA]</scope>
</reference>
<organism evidence="11 12">
    <name type="scientific">Candidatus Yanofskybacteria bacterium RIFCSPHIGHO2_01_FULL_41_53</name>
    <dbReference type="NCBI Taxonomy" id="1802663"/>
    <lineage>
        <taxon>Bacteria</taxon>
        <taxon>Candidatus Yanofskyibacteriota</taxon>
    </lineage>
</organism>
<protein>
    <recommendedName>
        <fullName evidence="10">tRNA dimethylallyltransferase</fullName>
        <ecNumber evidence="10">2.5.1.75</ecNumber>
    </recommendedName>
    <alternativeName>
        <fullName evidence="10">Dimethylallyl diphosphate:tRNA dimethylallyltransferase</fullName>
        <shortName evidence="10">DMAPP:tRNA dimethylallyltransferase</shortName>
        <shortName evidence="10">DMATase</shortName>
    </alternativeName>
    <alternativeName>
        <fullName evidence="10">Isopentenyl-diphosphate:tRNA isopentenyltransferase</fullName>
        <shortName evidence="10">IPP transferase</shortName>
        <shortName evidence="10">IPPT</shortName>
        <shortName evidence="10">IPTase</shortName>
    </alternativeName>
</protein>
<comment type="caution">
    <text evidence="10">Lacks conserved residue(s) required for the propagation of feature annotation.</text>
</comment>
<dbReference type="HAMAP" id="MF_00185">
    <property type="entry name" value="IPP_trans"/>
    <property type="match status" value="1"/>
</dbReference>
<keyword evidence="6 10" id="KW-0547">Nucleotide-binding</keyword>
<evidence type="ECO:0000313" key="12">
    <source>
        <dbReference type="Proteomes" id="UP000177117"/>
    </source>
</evidence>
<dbReference type="AlphaFoldDB" id="A0A1F8EGJ0"/>
<dbReference type="Pfam" id="PF01715">
    <property type="entry name" value="IPPT"/>
    <property type="match status" value="1"/>
</dbReference>
<comment type="subunit">
    <text evidence="10">Monomer.</text>
</comment>
<keyword evidence="5 10" id="KW-0819">tRNA processing</keyword>
<dbReference type="EC" id="2.5.1.75" evidence="10"/>
<dbReference type="GO" id="GO:0052381">
    <property type="term" value="F:tRNA dimethylallyltransferase activity"/>
    <property type="evidence" value="ECO:0007669"/>
    <property type="project" value="UniProtKB-UniRule"/>
</dbReference>
<evidence type="ECO:0000256" key="1">
    <source>
        <dbReference type="ARBA" id="ARBA00001946"/>
    </source>
</evidence>
<evidence type="ECO:0000313" key="11">
    <source>
        <dbReference type="EMBL" id="OGM99944.1"/>
    </source>
</evidence>
<dbReference type="EMBL" id="MGJD01000032">
    <property type="protein sequence ID" value="OGM99944.1"/>
    <property type="molecule type" value="Genomic_DNA"/>
</dbReference>
<evidence type="ECO:0000256" key="4">
    <source>
        <dbReference type="ARBA" id="ARBA00022679"/>
    </source>
</evidence>